<sequence>MASLKIAMVVLMCFSLMGASITQATISCGQVRSALTPCLNYLQNTGPLAPPCCASVKNLAAAAQTTGDKQVACNCLKFVPSKIPNLNQGNVASLPGKCGFSFPYKISASTNCATYV</sequence>
<name>A0ACB9PYF0_BAUVA</name>
<proteinExistence type="predicted"/>
<gene>
    <name evidence="1" type="ORF">L6164_002462</name>
</gene>
<comment type="caution">
    <text evidence="1">The sequence shown here is derived from an EMBL/GenBank/DDBJ whole genome shotgun (WGS) entry which is preliminary data.</text>
</comment>
<keyword evidence="2" id="KW-1185">Reference proteome</keyword>
<dbReference type="EMBL" id="CM039427">
    <property type="protein sequence ID" value="KAI4353518.1"/>
    <property type="molecule type" value="Genomic_DNA"/>
</dbReference>
<protein>
    <submittedName>
        <fullName evidence="1">Uncharacterized protein</fullName>
    </submittedName>
</protein>
<evidence type="ECO:0000313" key="2">
    <source>
        <dbReference type="Proteomes" id="UP000828941"/>
    </source>
</evidence>
<reference evidence="1 2" key="1">
    <citation type="journal article" date="2022" name="DNA Res.">
        <title>Chromosomal-level genome assembly of the orchid tree Bauhinia variegata (Leguminosae; Cercidoideae) supports the allotetraploid origin hypothesis of Bauhinia.</title>
        <authorList>
            <person name="Zhong Y."/>
            <person name="Chen Y."/>
            <person name="Zheng D."/>
            <person name="Pang J."/>
            <person name="Liu Y."/>
            <person name="Luo S."/>
            <person name="Meng S."/>
            <person name="Qian L."/>
            <person name="Wei D."/>
            <person name="Dai S."/>
            <person name="Zhou R."/>
        </authorList>
    </citation>
    <scope>NUCLEOTIDE SEQUENCE [LARGE SCALE GENOMIC DNA]</scope>
    <source>
        <strain evidence="1">BV-YZ2020</strain>
    </source>
</reference>
<accession>A0ACB9PYF0</accession>
<evidence type="ECO:0000313" key="1">
    <source>
        <dbReference type="EMBL" id="KAI4353518.1"/>
    </source>
</evidence>
<dbReference type="Proteomes" id="UP000828941">
    <property type="component" value="Chromosome 2"/>
</dbReference>
<organism evidence="1 2">
    <name type="scientific">Bauhinia variegata</name>
    <name type="common">Purple orchid tree</name>
    <name type="synonym">Phanera variegata</name>
    <dbReference type="NCBI Taxonomy" id="167791"/>
    <lineage>
        <taxon>Eukaryota</taxon>
        <taxon>Viridiplantae</taxon>
        <taxon>Streptophyta</taxon>
        <taxon>Embryophyta</taxon>
        <taxon>Tracheophyta</taxon>
        <taxon>Spermatophyta</taxon>
        <taxon>Magnoliopsida</taxon>
        <taxon>eudicotyledons</taxon>
        <taxon>Gunneridae</taxon>
        <taxon>Pentapetalae</taxon>
        <taxon>rosids</taxon>
        <taxon>fabids</taxon>
        <taxon>Fabales</taxon>
        <taxon>Fabaceae</taxon>
        <taxon>Cercidoideae</taxon>
        <taxon>Cercideae</taxon>
        <taxon>Bauhiniinae</taxon>
        <taxon>Bauhinia</taxon>
    </lineage>
</organism>